<organism evidence="2 3">
    <name type="scientific">Chitinophaga caeni</name>
    <dbReference type="NCBI Taxonomy" id="2029983"/>
    <lineage>
        <taxon>Bacteria</taxon>
        <taxon>Pseudomonadati</taxon>
        <taxon>Bacteroidota</taxon>
        <taxon>Chitinophagia</taxon>
        <taxon>Chitinophagales</taxon>
        <taxon>Chitinophagaceae</taxon>
        <taxon>Chitinophaga</taxon>
    </lineage>
</organism>
<sequence length="443" mass="51300">MYQMPMTLNRKSNIEASNYIISSPIEKPMVNNRHIILRRLRRFAGLCIMLIFSACHFALAQDPEIKPPPIKTQDTTIKKIMDELQRVSDNDKQNTSAIQALLKGRDLDNSTKYELIKSNVINASETFYLLNKKIIDLKSRTTTNNLDVFITSLNNPESKELGFSLSDRVVELVQKIVLKGKADKVDRDGKIIESTKSIIESPIFKSFTSLTPPLAIASSVMNFLHSVSISNKAISRQALQDFEKELNKYTIYYTALNDANQKFEFGLNFNKDQLNLLQENMYEMLQFTAASMKFPMPARGNKTIAETLNEYFFDFRKEKVVDFFNRLEEKYTEKGKLNYESLLRENPNLKEVNNQLEDLVMQTKRFENLYNEYFSLLDSYYSKVNYSLKLALDNGLAEKAIVEAKQAEFRQLKNEAVNEIQASINIKELANNVEKIKYRYRIF</sequence>
<evidence type="ECO:0000256" key="1">
    <source>
        <dbReference type="SAM" id="Coils"/>
    </source>
</evidence>
<proteinExistence type="predicted"/>
<reference evidence="2 3" key="1">
    <citation type="submission" date="2017-10" db="EMBL/GenBank/DDBJ databases">
        <title>Paenichitinophaga pekingensis gen. nov., sp. nov., isolated from activated sludge.</title>
        <authorList>
            <person name="Jin D."/>
            <person name="Kong X."/>
            <person name="Deng Y."/>
            <person name="Bai Z."/>
        </authorList>
    </citation>
    <scope>NUCLEOTIDE SEQUENCE [LARGE SCALE GENOMIC DNA]</scope>
    <source>
        <strain evidence="2 3">13</strain>
    </source>
</reference>
<keyword evidence="1" id="KW-0175">Coiled coil</keyword>
<protein>
    <submittedName>
        <fullName evidence="2">Uncharacterized protein</fullName>
    </submittedName>
</protein>
<gene>
    <name evidence="2" type="ORF">COR50_11155</name>
</gene>
<accession>A0A291QUH1</accession>
<dbReference type="EMBL" id="CP023777">
    <property type="protein sequence ID" value="ATL47679.1"/>
    <property type="molecule type" value="Genomic_DNA"/>
</dbReference>
<feature type="coiled-coil region" evidence="1">
    <location>
        <begin position="339"/>
        <end position="369"/>
    </location>
</feature>
<dbReference type="KEGG" id="cbae:COR50_11155"/>
<evidence type="ECO:0000313" key="3">
    <source>
        <dbReference type="Proteomes" id="UP000220133"/>
    </source>
</evidence>
<dbReference type="Proteomes" id="UP000220133">
    <property type="component" value="Chromosome"/>
</dbReference>
<name>A0A291QUH1_9BACT</name>
<evidence type="ECO:0000313" key="2">
    <source>
        <dbReference type="EMBL" id="ATL47679.1"/>
    </source>
</evidence>
<dbReference type="AlphaFoldDB" id="A0A291QUH1"/>
<keyword evidence="3" id="KW-1185">Reference proteome</keyword>